<dbReference type="Gene3D" id="2.160.20.110">
    <property type="match status" value="1"/>
</dbReference>
<dbReference type="InterPro" id="IPR036582">
    <property type="entry name" value="Mao_N_sf"/>
</dbReference>
<organism evidence="4 5">
    <name type="scientific">Candidatus Ornithomonoglobus intestinigallinarum</name>
    <dbReference type="NCBI Taxonomy" id="2840894"/>
    <lineage>
        <taxon>Bacteria</taxon>
        <taxon>Bacillati</taxon>
        <taxon>Bacillota</taxon>
        <taxon>Clostridia</taxon>
        <taxon>Candidatus Ornithomonoglobus</taxon>
    </lineage>
</organism>
<protein>
    <recommendedName>
        <fullName evidence="3">Copper amine oxidase-like N-terminal domain-containing protein</fullName>
    </recommendedName>
</protein>
<feature type="signal peptide" evidence="2">
    <location>
        <begin position="1"/>
        <end position="22"/>
    </location>
</feature>
<evidence type="ECO:0000313" key="4">
    <source>
        <dbReference type="EMBL" id="HIT85196.1"/>
    </source>
</evidence>
<evidence type="ECO:0000313" key="5">
    <source>
        <dbReference type="Proteomes" id="UP000824165"/>
    </source>
</evidence>
<reference evidence="4" key="1">
    <citation type="submission" date="2020-10" db="EMBL/GenBank/DDBJ databases">
        <authorList>
            <person name="Gilroy R."/>
        </authorList>
    </citation>
    <scope>NUCLEOTIDE SEQUENCE</scope>
    <source>
        <strain evidence="4">CHK181-108</strain>
    </source>
</reference>
<sequence length="528" mass="54726">MKAKRSLSVMLAAAMAFGMLGAFGLSASAIEGSGTSSDPYIVTTAEELGLISDFPDAHFKLGSNIKLSGSFGTPAEFSGTIDGNGCLIEGLGGQGFIYTNTGTITDLIVEIDEMSAPFINTNEGTVERTAIVGGEISSRAGNAGTFARTNNGTIRDCFSSTQLTVNGMYASSSVGGFVGLNGGTIENSLYTGNIYCRGTTTNGDKINNKVSPFVGDNDEDGSPSVTNCYYNEEETDDATKNAGGAVGKTSLGLTIRATYEGWDFSNVWAIGSDKNGGLPYFQSDRRFNGQELIAATPTPKPTAEPTPVPTQAPTQAPVATPTQAPSKPDEVTVNVNGRRVSFDQPPIITNDRTLVPMRAIFEALGADVDWNGDALIASATRGNIQIGLLIGGFTMTKITGGSNVEFIELDVAPVVINNRTLVPARAIAESFDCVVDWDGDTMTVDITDTAASSNNSGNASANTNTNTNTQPSTCDVCGGSGRVTCTFCGGTGEGLPIYIMGIETPQGCTYCGGAGWRVCDGCGGSGQK</sequence>
<evidence type="ECO:0000256" key="1">
    <source>
        <dbReference type="SAM" id="MobiDB-lite"/>
    </source>
</evidence>
<feature type="compositionally biased region" description="Low complexity" evidence="1">
    <location>
        <begin position="311"/>
        <end position="325"/>
    </location>
</feature>
<dbReference type="InterPro" id="IPR001305">
    <property type="entry name" value="HSP_DnaJ_Cys-rich_dom"/>
</dbReference>
<feature type="domain" description="Copper amine oxidase-like N-terminal" evidence="3">
    <location>
        <begin position="335"/>
        <end position="446"/>
    </location>
</feature>
<evidence type="ECO:0000259" key="3">
    <source>
        <dbReference type="Pfam" id="PF07833"/>
    </source>
</evidence>
<comment type="caution">
    <text evidence="4">The sequence shown here is derived from an EMBL/GenBank/DDBJ whole genome shotgun (WGS) entry which is preliminary data.</text>
</comment>
<name>A0A9D1H316_9FIRM</name>
<reference evidence="4" key="2">
    <citation type="journal article" date="2021" name="PeerJ">
        <title>Extensive microbial diversity within the chicken gut microbiome revealed by metagenomics and culture.</title>
        <authorList>
            <person name="Gilroy R."/>
            <person name="Ravi A."/>
            <person name="Getino M."/>
            <person name="Pursley I."/>
            <person name="Horton D.L."/>
            <person name="Alikhan N.F."/>
            <person name="Baker D."/>
            <person name="Gharbi K."/>
            <person name="Hall N."/>
            <person name="Watson M."/>
            <person name="Adriaenssens E.M."/>
            <person name="Foster-Nyarko E."/>
            <person name="Jarju S."/>
            <person name="Secka A."/>
            <person name="Antonio M."/>
            <person name="Oren A."/>
            <person name="Chaudhuri R.R."/>
            <person name="La Ragione R."/>
            <person name="Hildebrand F."/>
            <person name="Pallen M.J."/>
        </authorList>
    </citation>
    <scope>NUCLEOTIDE SEQUENCE</scope>
    <source>
        <strain evidence="4">CHK181-108</strain>
    </source>
</reference>
<dbReference type="Proteomes" id="UP000824165">
    <property type="component" value="Unassembled WGS sequence"/>
</dbReference>
<evidence type="ECO:0000256" key="2">
    <source>
        <dbReference type="SAM" id="SignalP"/>
    </source>
</evidence>
<dbReference type="Pfam" id="PF07833">
    <property type="entry name" value="Cu_amine_oxidN1"/>
    <property type="match status" value="1"/>
</dbReference>
<dbReference type="EMBL" id="DVLU01000041">
    <property type="protein sequence ID" value="HIT85196.1"/>
    <property type="molecule type" value="Genomic_DNA"/>
</dbReference>
<dbReference type="AlphaFoldDB" id="A0A9D1H316"/>
<proteinExistence type="predicted"/>
<feature type="region of interest" description="Disordered" evidence="1">
    <location>
        <begin position="295"/>
        <end position="330"/>
    </location>
</feature>
<dbReference type="Gene3D" id="3.30.457.10">
    <property type="entry name" value="Copper amine oxidase-like, N-terminal domain"/>
    <property type="match status" value="1"/>
</dbReference>
<dbReference type="InterPro" id="IPR036410">
    <property type="entry name" value="HSP_DnaJ_Cys-rich_dom_sf"/>
</dbReference>
<dbReference type="CDD" id="cd10719">
    <property type="entry name" value="DnaJ_zf"/>
    <property type="match status" value="1"/>
</dbReference>
<feature type="chain" id="PRO_5038779268" description="Copper amine oxidase-like N-terminal domain-containing protein" evidence="2">
    <location>
        <begin position="23"/>
        <end position="528"/>
    </location>
</feature>
<dbReference type="GO" id="GO:0031072">
    <property type="term" value="F:heat shock protein binding"/>
    <property type="evidence" value="ECO:0007669"/>
    <property type="project" value="InterPro"/>
</dbReference>
<dbReference type="InterPro" id="IPR012854">
    <property type="entry name" value="Cu_amine_oxidase-like_N"/>
</dbReference>
<keyword evidence="2" id="KW-0732">Signal</keyword>
<dbReference type="GO" id="GO:0051082">
    <property type="term" value="F:unfolded protein binding"/>
    <property type="evidence" value="ECO:0007669"/>
    <property type="project" value="InterPro"/>
</dbReference>
<dbReference type="SUPFAM" id="SSF55383">
    <property type="entry name" value="Copper amine oxidase, domain N"/>
    <property type="match status" value="1"/>
</dbReference>
<dbReference type="SUPFAM" id="SSF57938">
    <property type="entry name" value="DnaJ/Hsp40 cysteine-rich domain"/>
    <property type="match status" value="1"/>
</dbReference>
<gene>
    <name evidence="4" type="ORF">IAA60_04720</name>
</gene>
<feature type="compositionally biased region" description="Pro residues" evidence="1">
    <location>
        <begin position="298"/>
        <end position="310"/>
    </location>
</feature>
<accession>A0A9D1H316</accession>